<dbReference type="InterPro" id="IPR050796">
    <property type="entry name" value="SCF_F-box_component"/>
</dbReference>
<evidence type="ECO:0000313" key="3">
    <source>
        <dbReference type="RefSeq" id="XP_022760070.1"/>
    </source>
</evidence>
<dbReference type="InterPro" id="IPR001810">
    <property type="entry name" value="F-box_dom"/>
</dbReference>
<reference evidence="3" key="1">
    <citation type="submission" date="2025-08" db="UniProtKB">
        <authorList>
            <consortium name="RefSeq"/>
        </authorList>
    </citation>
    <scope>IDENTIFICATION</scope>
    <source>
        <tissue evidence="3">Fruit stalk</tissue>
    </source>
</reference>
<dbReference type="Proteomes" id="UP000515121">
    <property type="component" value="Unplaced"/>
</dbReference>
<organism evidence="2 3">
    <name type="scientific">Durio zibethinus</name>
    <name type="common">Durian</name>
    <dbReference type="NCBI Taxonomy" id="66656"/>
    <lineage>
        <taxon>Eukaryota</taxon>
        <taxon>Viridiplantae</taxon>
        <taxon>Streptophyta</taxon>
        <taxon>Embryophyta</taxon>
        <taxon>Tracheophyta</taxon>
        <taxon>Spermatophyta</taxon>
        <taxon>Magnoliopsida</taxon>
        <taxon>eudicotyledons</taxon>
        <taxon>Gunneridae</taxon>
        <taxon>Pentapetalae</taxon>
        <taxon>rosids</taxon>
        <taxon>malvids</taxon>
        <taxon>Malvales</taxon>
        <taxon>Malvaceae</taxon>
        <taxon>Helicteroideae</taxon>
        <taxon>Durio</taxon>
    </lineage>
</organism>
<dbReference type="Pfam" id="PF12937">
    <property type="entry name" value="F-box-like"/>
    <property type="match status" value="1"/>
</dbReference>
<dbReference type="InterPro" id="IPR017451">
    <property type="entry name" value="F-box-assoc_interact_dom"/>
</dbReference>
<dbReference type="SMART" id="SM00256">
    <property type="entry name" value="FBOX"/>
    <property type="match status" value="1"/>
</dbReference>
<gene>
    <name evidence="3" type="primary">LOC111306491</name>
</gene>
<evidence type="ECO:0000259" key="1">
    <source>
        <dbReference type="PROSITE" id="PS50181"/>
    </source>
</evidence>
<accession>A0A6P6A5N7</accession>
<dbReference type="OrthoDB" id="1894463at2759"/>
<evidence type="ECO:0000313" key="2">
    <source>
        <dbReference type="Proteomes" id="UP000515121"/>
    </source>
</evidence>
<sequence length="400" mass="46614">MEKAIMEKSKVVKTDQPAANMMGRLPQEIILRILSRLPITSLVQSKLVCRAWRSLIRDPLLVSQHFSQMADNDPSFILQSLRRAPYDQLYFTDFSDFSEGKVISMKPDNSSMLMSLEDSCNGLLCMRDSRGIYICNPFTRLSIELPKFINYPPELGHLEFGFNPTKKEYKVIQILYRPQLEKRDRPYVNESTLVQSEVHVLTIGSPVWRNLGMISYHFIRQTSKFMVKGRLHWLCRPKKNTWATLLISFDLETEQFQEVPKPNCCDLVKCFQHLMVLRGCLCVGSSHNNKELEVWVMKEYGMKESWVKEFNIGFYVPQTLQQKAFRRLSYPWVGFRNLFVQVVCILKSGQIILEYRSQTLVLYDPQHGTFKELTFPGIPDWFKIVVHIGSLNCIDTPINF</sequence>
<dbReference type="SUPFAM" id="SSF81383">
    <property type="entry name" value="F-box domain"/>
    <property type="match status" value="1"/>
</dbReference>
<dbReference type="Gene3D" id="1.20.1280.50">
    <property type="match status" value="1"/>
</dbReference>
<dbReference type="AlphaFoldDB" id="A0A6P6A5N7"/>
<dbReference type="PANTHER" id="PTHR31672">
    <property type="entry name" value="BNACNNG10540D PROTEIN"/>
    <property type="match status" value="1"/>
</dbReference>
<dbReference type="PROSITE" id="PS50181">
    <property type="entry name" value="FBOX"/>
    <property type="match status" value="1"/>
</dbReference>
<name>A0A6P6A5N7_DURZI</name>
<dbReference type="InterPro" id="IPR013187">
    <property type="entry name" value="F-box-assoc_dom_typ3"/>
</dbReference>
<dbReference type="RefSeq" id="XP_022760070.1">
    <property type="nucleotide sequence ID" value="XM_022904335.1"/>
</dbReference>
<dbReference type="InterPro" id="IPR036047">
    <property type="entry name" value="F-box-like_dom_sf"/>
</dbReference>
<protein>
    <submittedName>
        <fullName evidence="3">F-box protein At3g07870-like</fullName>
    </submittedName>
</protein>
<dbReference type="NCBIfam" id="TIGR01640">
    <property type="entry name" value="F_box_assoc_1"/>
    <property type="match status" value="1"/>
</dbReference>
<keyword evidence="2" id="KW-1185">Reference proteome</keyword>
<dbReference type="GeneID" id="111306491"/>
<dbReference type="CDD" id="cd22157">
    <property type="entry name" value="F-box_AtFBW1-like"/>
    <property type="match status" value="1"/>
</dbReference>
<proteinExistence type="predicted"/>
<feature type="domain" description="F-box" evidence="1">
    <location>
        <begin position="19"/>
        <end position="69"/>
    </location>
</feature>
<dbReference type="PANTHER" id="PTHR31672:SF13">
    <property type="entry name" value="F-BOX PROTEIN CPR30-LIKE"/>
    <property type="match status" value="1"/>
</dbReference>
<dbReference type="KEGG" id="dzi:111306491"/>
<dbReference type="Pfam" id="PF08268">
    <property type="entry name" value="FBA_3"/>
    <property type="match status" value="1"/>
</dbReference>